<evidence type="ECO:0000313" key="1">
    <source>
        <dbReference type="EMBL" id="URI05920.1"/>
    </source>
</evidence>
<proteinExistence type="predicted"/>
<dbReference type="RefSeq" id="WP_250194185.1">
    <property type="nucleotide sequence ID" value="NZ_CP097635.1"/>
</dbReference>
<accession>A0ABY4S0B7</accession>
<sequence>MTAATPRLLKKQARTIEYGLKQLASAKSFIPITSIHDFKKVPFGHELQLSDHRMALLSKHGMQQVRLIVRTLQEADPFGGLADYADIWGACWKTLEALVAQRQMADSAGEWLDLVTEKITPQLQSRQFIVPFVGIEFKGIDELVLRSMRLVRPSVSHLDKAGVDHTWAEIAKVVERNQSRELWLCGGARGTQRVAEKKFRTCADLVAGLLATAAAVVLEDGAARIFVSPNMSGHDSHGDATWFSWCEPSDNFTLHRSGIRGVPFEIGEGLRDQLIEASPLNQKNWWCRRFGLSYFHLIGLGLLLCSRM</sequence>
<dbReference type="EMBL" id="CP097635">
    <property type="protein sequence ID" value="URI05920.1"/>
    <property type="molecule type" value="Genomic_DNA"/>
</dbReference>
<organism evidence="1 2">
    <name type="scientific">Aquincola tertiaricarbonis</name>
    <dbReference type="NCBI Taxonomy" id="391953"/>
    <lineage>
        <taxon>Bacteria</taxon>
        <taxon>Pseudomonadati</taxon>
        <taxon>Pseudomonadota</taxon>
        <taxon>Betaproteobacteria</taxon>
        <taxon>Burkholderiales</taxon>
        <taxon>Sphaerotilaceae</taxon>
        <taxon>Aquincola</taxon>
    </lineage>
</organism>
<reference evidence="1" key="1">
    <citation type="submission" date="2022-05" db="EMBL/GenBank/DDBJ databases">
        <title>An RpoN-dependent PEP-CTERM gene is involved in floc formation of an Aquincola tertiaricarbonis strain.</title>
        <authorList>
            <person name="Qiu D."/>
            <person name="Xia M."/>
        </authorList>
    </citation>
    <scope>NUCLEOTIDE SEQUENCE</scope>
    <source>
        <strain evidence="1">RN12</strain>
    </source>
</reference>
<protein>
    <submittedName>
        <fullName evidence="1">Uncharacterized protein</fullName>
    </submittedName>
</protein>
<keyword evidence="2" id="KW-1185">Reference proteome</keyword>
<dbReference type="Proteomes" id="UP001056201">
    <property type="component" value="Chromosome 1"/>
</dbReference>
<name>A0ABY4S0B7_AQUTE</name>
<evidence type="ECO:0000313" key="2">
    <source>
        <dbReference type="Proteomes" id="UP001056201"/>
    </source>
</evidence>
<gene>
    <name evidence="1" type="ORF">MW290_08175</name>
</gene>